<reference evidence="3" key="1">
    <citation type="submission" date="2019-04" db="EMBL/GenBank/DDBJ databases">
        <title>Whole genome sequencing of oral phylogroup 2 treponemes.</title>
        <authorList>
            <person name="Chan Y."/>
            <person name="Zeng H.H."/>
            <person name="Yu X.L."/>
            <person name="Leung W.K."/>
            <person name="Watt R.M."/>
        </authorList>
    </citation>
    <scope>NUCLEOTIDE SEQUENCE</scope>
    <source>
        <strain evidence="3">OMZ 835</strain>
        <strain evidence="2">OMZ 847</strain>
    </source>
</reference>
<name>A0AAE9MVD2_9SPIR</name>
<evidence type="ECO:0000313" key="3">
    <source>
        <dbReference type="EMBL" id="UTY33943.1"/>
    </source>
</evidence>
<evidence type="ECO:0000259" key="1">
    <source>
        <dbReference type="PROSITE" id="PS51677"/>
    </source>
</evidence>
<dbReference type="RefSeq" id="WP_255804853.1">
    <property type="nucleotide sequence ID" value="NZ_CP038802.1"/>
</dbReference>
<dbReference type="Gene3D" id="3.20.20.370">
    <property type="entry name" value="Glycoside hydrolase/deacetylase"/>
    <property type="match status" value="1"/>
</dbReference>
<dbReference type="Pfam" id="PF01522">
    <property type="entry name" value="Polysacc_deac_1"/>
    <property type="match status" value="1"/>
</dbReference>
<organism evidence="3 4">
    <name type="scientific">Treponema putidum</name>
    <dbReference type="NCBI Taxonomy" id="221027"/>
    <lineage>
        <taxon>Bacteria</taxon>
        <taxon>Pseudomonadati</taxon>
        <taxon>Spirochaetota</taxon>
        <taxon>Spirochaetia</taxon>
        <taxon>Spirochaetales</taxon>
        <taxon>Treponemataceae</taxon>
        <taxon>Treponema</taxon>
    </lineage>
</organism>
<dbReference type="EMBL" id="CP038802">
    <property type="protein sequence ID" value="UTY29101.1"/>
    <property type="molecule type" value="Genomic_DNA"/>
</dbReference>
<protein>
    <submittedName>
        <fullName evidence="3">Polysaccharide deacetylase family protein</fullName>
    </submittedName>
</protein>
<sequence>MKEKSKFILSVCFVFFSLLSLHPELSFESADINNEGDILFEIKTNACDDYSYKTLFKYSHEKNKIEQLTFFPEKLQLLGNNKFLQVSNRFGIIRLDLNSGAVDFNSDFEPLSASNSSKIGAFNNIKSSPDGRWLTLVEPESLVFGRLVLVDTHTGRRYILSNKTVRNDLPVSWSPDSKIILYEDDSIIYFARPEWFSAASFPDKNFRKLSQGKIKNLKWISSSEFVFLSGNALYKASSIELFTKAFYAPLFSTGKLAAKIPSDFSQTFDSIFIAPDGKTAVFVKDKRNVYHIKLDGDDYINVYSSDSIPYLLLPGNTAEVYVHWKDNSPIVFAEGLEGGAKILRAWQIPPSSSSFERIPILEKSSFLAASPNFEVAAFKEDEGIVFYDTSHTEETGGSSWKKINVFSDEKIFSAVWKNNFTVFLGGENYIYEYSFKDSFSDISKKKISVSAMQDYSWSDSGKEILISLKSSPNDEPDSELSASDSVEILQYISNLTWTLSPKKIMQKKNTNLSDRIYIDSNSGYFSNMIYIRRLKDFITRPLLEDGGFLRDRDTAQKKSSFESLNSSSVFSHGSRNGKKRVALVFDAMDDMDGIASILYTLKKNNINSTFFINGEAMRQNPNAVKEIVKSGHQCGSLFFTTWNLNDTGYRIDDNFIKQGLARNEDNFYSLTGSELSLIWHTPHYISSSLIVNAGKSAGYVFISPDVRVADWLSADEKLTVPSLYKSSAELIEDIADSVQPGSIIPIRIGKALSSRGDYLYYSLQLLIDVLTEMGYEITDVRTVMGS</sequence>
<dbReference type="AlphaFoldDB" id="A0AAE9MVD2"/>
<accession>A0AAE9MVD2</accession>
<dbReference type="InterPro" id="IPR050248">
    <property type="entry name" value="Polysacc_deacetylase_ArnD"/>
</dbReference>
<evidence type="ECO:0000313" key="2">
    <source>
        <dbReference type="EMBL" id="UTY29101.1"/>
    </source>
</evidence>
<dbReference type="InterPro" id="IPR002509">
    <property type="entry name" value="NODB_dom"/>
</dbReference>
<dbReference type="SUPFAM" id="SSF82171">
    <property type="entry name" value="DPP6 N-terminal domain-like"/>
    <property type="match status" value="1"/>
</dbReference>
<evidence type="ECO:0000313" key="4">
    <source>
        <dbReference type="Proteomes" id="UP001058682"/>
    </source>
</evidence>
<dbReference type="PROSITE" id="PS51677">
    <property type="entry name" value="NODB"/>
    <property type="match status" value="1"/>
</dbReference>
<dbReference type="SUPFAM" id="SSF88713">
    <property type="entry name" value="Glycoside hydrolase/deacetylase"/>
    <property type="match status" value="1"/>
</dbReference>
<dbReference type="GO" id="GO:0016810">
    <property type="term" value="F:hydrolase activity, acting on carbon-nitrogen (but not peptide) bonds"/>
    <property type="evidence" value="ECO:0007669"/>
    <property type="project" value="InterPro"/>
</dbReference>
<keyword evidence="5" id="KW-1185">Reference proteome</keyword>
<proteinExistence type="predicted"/>
<dbReference type="InterPro" id="IPR011330">
    <property type="entry name" value="Glyco_hydro/deAcase_b/a-brl"/>
</dbReference>
<feature type="domain" description="NodB homology" evidence="1">
    <location>
        <begin position="579"/>
        <end position="778"/>
    </location>
</feature>
<gene>
    <name evidence="3" type="ORF">E4N74_07965</name>
    <name evidence="2" type="ORF">E4N76_09010</name>
</gene>
<dbReference type="Proteomes" id="UP001058682">
    <property type="component" value="Chromosome"/>
</dbReference>
<dbReference type="PANTHER" id="PTHR10587">
    <property type="entry name" value="GLYCOSYL TRANSFERASE-RELATED"/>
    <property type="match status" value="1"/>
</dbReference>
<dbReference type="Proteomes" id="UP001059401">
    <property type="component" value="Chromosome"/>
</dbReference>
<dbReference type="GO" id="GO:0005975">
    <property type="term" value="P:carbohydrate metabolic process"/>
    <property type="evidence" value="ECO:0007669"/>
    <property type="project" value="InterPro"/>
</dbReference>
<dbReference type="CDD" id="cd10917">
    <property type="entry name" value="CE4_NodB_like_6s_7s"/>
    <property type="match status" value="1"/>
</dbReference>
<dbReference type="EMBL" id="CP038804">
    <property type="protein sequence ID" value="UTY33943.1"/>
    <property type="molecule type" value="Genomic_DNA"/>
</dbReference>
<evidence type="ECO:0000313" key="5">
    <source>
        <dbReference type="Proteomes" id="UP001059401"/>
    </source>
</evidence>